<feature type="compositionally biased region" description="Low complexity" evidence="1">
    <location>
        <begin position="242"/>
        <end position="256"/>
    </location>
</feature>
<proteinExistence type="predicted"/>
<feature type="region of interest" description="Disordered" evidence="1">
    <location>
        <begin position="289"/>
        <end position="464"/>
    </location>
</feature>
<evidence type="ECO:0000256" key="1">
    <source>
        <dbReference type="SAM" id="MobiDB-lite"/>
    </source>
</evidence>
<gene>
    <name evidence="4" type="ORF">CONLIGDRAFT_715514</name>
</gene>
<dbReference type="AlphaFoldDB" id="A0A1J7JN23"/>
<protein>
    <recommendedName>
        <fullName evidence="6">IEC3 subunit of the Ino80 complex, chromatin re-modelling-domain-containing protein</fullName>
    </recommendedName>
</protein>
<organism evidence="4 5">
    <name type="scientific">Coniochaeta ligniaria NRRL 30616</name>
    <dbReference type="NCBI Taxonomy" id="1408157"/>
    <lineage>
        <taxon>Eukaryota</taxon>
        <taxon>Fungi</taxon>
        <taxon>Dikarya</taxon>
        <taxon>Ascomycota</taxon>
        <taxon>Pezizomycotina</taxon>
        <taxon>Sordariomycetes</taxon>
        <taxon>Sordariomycetidae</taxon>
        <taxon>Coniochaetales</taxon>
        <taxon>Coniochaetaceae</taxon>
        <taxon>Coniochaeta</taxon>
    </lineage>
</organism>
<name>A0A1J7JN23_9PEZI</name>
<evidence type="ECO:0000259" key="2">
    <source>
        <dbReference type="Pfam" id="PF14612"/>
    </source>
</evidence>
<evidence type="ECO:0000313" key="4">
    <source>
        <dbReference type="EMBL" id="OIW29122.1"/>
    </source>
</evidence>
<feature type="compositionally biased region" description="Low complexity" evidence="1">
    <location>
        <begin position="349"/>
        <end position="359"/>
    </location>
</feature>
<feature type="region of interest" description="Disordered" evidence="1">
    <location>
        <begin position="237"/>
        <end position="258"/>
    </location>
</feature>
<dbReference type="Pfam" id="PF24244">
    <property type="entry name" value="Iec3-like_M"/>
    <property type="match status" value="1"/>
</dbReference>
<keyword evidence="5" id="KW-1185">Reference proteome</keyword>
<feature type="region of interest" description="Disordered" evidence="1">
    <location>
        <begin position="156"/>
        <end position="178"/>
    </location>
</feature>
<dbReference type="STRING" id="1408157.A0A1J7JN23"/>
<feature type="region of interest" description="Disordered" evidence="1">
    <location>
        <begin position="1"/>
        <end position="28"/>
    </location>
</feature>
<feature type="region of interest" description="Disordered" evidence="1">
    <location>
        <begin position="106"/>
        <end position="125"/>
    </location>
</feature>
<dbReference type="GO" id="GO:0031011">
    <property type="term" value="C:Ino80 complex"/>
    <property type="evidence" value="ECO:0007669"/>
    <property type="project" value="InterPro"/>
</dbReference>
<dbReference type="OrthoDB" id="4095124at2759"/>
<feature type="compositionally biased region" description="Basic and acidic residues" evidence="1">
    <location>
        <begin position="289"/>
        <end position="300"/>
    </location>
</feature>
<dbReference type="Proteomes" id="UP000182658">
    <property type="component" value="Unassembled WGS sequence"/>
</dbReference>
<feature type="domain" description="INO80 complex subunit 3 N-terminal" evidence="2">
    <location>
        <begin position="32"/>
        <end position="100"/>
    </location>
</feature>
<dbReference type="InParanoid" id="A0A1J7JN23"/>
<feature type="compositionally biased region" description="Polar residues" evidence="1">
    <location>
        <begin position="116"/>
        <end position="125"/>
    </location>
</feature>
<reference evidence="4 5" key="1">
    <citation type="submission" date="2016-10" db="EMBL/GenBank/DDBJ databases">
        <title>Draft genome sequence of Coniochaeta ligniaria NRRL30616, a lignocellulolytic fungus for bioabatement of inhibitors in plant biomass hydrolysates.</title>
        <authorList>
            <consortium name="DOE Joint Genome Institute"/>
            <person name="Jimenez D.J."/>
            <person name="Hector R.E."/>
            <person name="Riley R."/>
            <person name="Sun H."/>
            <person name="Grigoriev I.V."/>
            <person name="Van Elsas J.D."/>
            <person name="Nichols N.N."/>
        </authorList>
    </citation>
    <scope>NUCLEOTIDE SEQUENCE [LARGE SCALE GENOMIC DNA]</scope>
    <source>
        <strain evidence="4 5">NRRL 30616</strain>
    </source>
</reference>
<evidence type="ECO:0008006" key="6">
    <source>
        <dbReference type="Google" id="ProtNLM"/>
    </source>
</evidence>
<feature type="compositionally biased region" description="Acidic residues" evidence="1">
    <location>
        <begin position="443"/>
        <end position="454"/>
    </location>
</feature>
<evidence type="ECO:0000313" key="5">
    <source>
        <dbReference type="Proteomes" id="UP000182658"/>
    </source>
</evidence>
<dbReference type="InterPro" id="IPR032742">
    <property type="entry name" value="Iec3_N"/>
</dbReference>
<feature type="compositionally biased region" description="Low complexity" evidence="1">
    <location>
        <begin position="203"/>
        <end position="218"/>
    </location>
</feature>
<feature type="domain" description="INO80 complex subunit 3-like middle region" evidence="3">
    <location>
        <begin position="127"/>
        <end position="284"/>
    </location>
</feature>
<evidence type="ECO:0000259" key="3">
    <source>
        <dbReference type="Pfam" id="PF24244"/>
    </source>
</evidence>
<accession>A0A1J7JN23</accession>
<dbReference type="InterPro" id="IPR055449">
    <property type="entry name" value="Iec3-like_M"/>
</dbReference>
<dbReference type="EMBL" id="KV875098">
    <property type="protein sequence ID" value="OIW29122.1"/>
    <property type="molecule type" value="Genomic_DNA"/>
</dbReference>
<sequence length="464" mass="50151">MDLDTPTRPDRAVKAEDDGHDSEMVHSKPSYRSWKKKYRKMRVVFEGKMREGENLYKLEQKALETANRLAVENDRLLDLLLDVNNCPQIPPDKRIDLTLDAPADEDDLHLPIDRPTTPSSTPKNGTKSYKQLLAEVPHFGFASAAGRLPELVISDLNTGRDSPADPQQGAPHPPTFLTADDIDNYIYQADVRLAARRARSDSPTDLLPTLAPLAGTAGQPPDRSVPASALLQNLQTATSTHSLPNPSNPATSSSAARDLALRNPTSVYNWLRKHAPKTFLQDHEISAADHHAAPSDDTPAHAKGGAASSRTSRGERPAKTPARPKKTPGSRPRPPPKDTEAMDLDSETAPDATATLLTPAEKKAAAKRKRVVDDDPGYRPKGGSSRPRGARKRKSLGGGGGGADEVSSTPTTAPPPAKKARKSMPAAAAAVVVEKSRDRERRDEEEEEEEEEGDAITARGAEED</sequence>
<dbReference type="Pfam" id="PF14612">
    <property type="entry name" value="Ino80_Iec3"/>
    <property type="match status" value="1"/>
</dbReference>
<feature type="region of interest" description="Disordered" evidence="1">
    <location>
        <begin position="197"/>
        <end position="225"/>
    </location>
</feature>
<dbReference type="GO" id="GO:0006338">
    <property type="term" value="P:chromatin remodeling"/>
    <property type="evidence" value="ECO:0007669"/>
    <property type="project" value="InterPro"/>
</dbReference>
<feature type="compositionally biased region" description="Basic and acidic residues" evidence="1">
    <location>
        <begin position="1"/>
        <end position="26"/>
    </location>
</feature>